<dbReference type="GO" id="GO:0004801">
    <property type="term" value="F:transaldolase activity"/>
    <property type="evidence" value="ECO:0007669"/>
    <property type="project" value="UniProtKB-UniRule"/>
</dbReference>
<dbReference type="Gene3D" id="3.20.20.70">
    <property type="entry name" value="Aldolase class I"/>
    <property type="match status" value="1"/>
</dbReference>
<dbReference type="SUPFAM" id="SSF51569">
    <property type="entry name" value="Aldolase"/>
    <property type="match status" value="1"/>
</dbReference>
<organism evidence="13 14">
    <name type="scientific">Panacagrimonas perspica</name>
    <dbReference type="NCBI Taxonomy" id="381431"/>
    <lineage>
        <taxon>Bacteria</taxon>
        <taxon>Pseudomonadati</taxon>
        <taxon>Pseudomonadota</taxon>
        <taxon>Gammaproteobacteria</taxon>
        <taxon>Nevskiales</taxon>
        <taxon>Nevskiaceae</taxon>
        <taxon>Panacagrimonas</taxon>
    </lineage>
</organism>
<evidence type="ECO:0000256" key="3">
    <source>
        <dbReference type="ARBA" id="ARBA00004857"/>
    </source>
</evidence>
<evidence type="ECO:0000256" key="8">
    <source>
        <dbReference type="ARBA" id="ARBA00023126"/>
    </source>
</evidence>
<dbReference type="HAMAP" id="MF_00493">
    <property type="entry name" value="Transaldolase_2"/>
    <property type="match status" value="1"/>
</dbReference>
<dbReference type="EC" id="2.2.1.2" evidence="5 11"/>
<dbReference type="CDD" id="cd00955">
    <property type="entry name" value="Transaldolase_like"/>
    <property type="match status" value="1"/>
</dbReference>
<dbReference type="Proteomes" id="UP000295341">
    <property type="component" value="Unassembled WGS sequence"/>
</dbReference>
<keyword evidence="14" id="KW-1185">Reference proteome</keyword>
<evidence type="ECO:0000256" key="2">
    <source>
        <dbReference type="ARBA" id="ARBA00004496"/>
    </source>
</evidence>
<evidence type="ECO:0000256" key="4">
    <source>
        <dbReference type="ARBA" id="ARBA00008426"/>
    </source>
</evidence>
<evidence type="ECO:0000256" key="1">
    <source>
        <dbReference type="ARBA" id="ARBA00003518"/>
    </source>
</evidence>
<dbReference type="OrthoDB" id="140919at2"/>
<feature type="active site" description="Schiff-base intermediate with substrate" evidence="11">
    <location>
        <position position="141"/>
    </location>
</feature>
<keyword evidence="8 11" id="KW-0570">Pentose shunt</keyword>
<evidence type="ECO:0000313" key="13">
    <source>
        <dbReference type="EMBL" id="TDU31777.1"/>
    </source>
</evidence>
<evidence type="ECO:0000256" key="10">
    <source>
        <dbReference type="ARBA" id="ARBA00048810"/>
    </source>
</evidence>
<dbReference type="InterPro" id="IPR013785">
    <property type="entry name" value="Aldolase_TIM"/>
</dbReference>
<dbReference type="NCBIfam" id="NF002881">
    <property type="entry name" value="PRK03343.1"/>
    <property type="match status" value="1"/>
</dbReference>
<dbReference type="AlphaFoldDB" id="A0A4V3URL3"/>
<comment type="function">
    <text evidence="1 11">Transaldolase is important for the balance of metabolites in the pentose-phosphate pathway.</text>
</comment>
<dbReference type="PANTHER" id="PTHR10683:SF31">
    <property type="entry name" value="TRANSALDOLASE"/>
    <property type="match status" value="1"/>
</dbReference>
<dbReference type="EMBL" id="SOBT01000008">
    <property type="protein sequence ID" value="TDU31777.1"/>
    <property type="molecule type" value="Genomic_DNA"/>
</dbReference>
<evidence type="ECO:0000256" key="7">
    <source>
        <dbReference type="ARBA" id="ARBA00022679"/>
    </source>
</evidence>
<feature type="compositionally biased region" description="Basic and acidic residues" evidence="12">
    <location>
        <begin position="308"/>
        <end position="320"/>
    </location>
</feature>
<dbReference type="InterPro" id="IPR004732">
    <property type="entry name" value="Transaldolase_2"/>
</dbReference>
<proteinExistence type="inferred from homology"/>
<comment type="catalytic activity">
    <reaction evidence="10 11">
        <text>D-sedoheptulose 7-phosphate + D-glyceraldehyde 3-phosphate = D-erythrose 4-phosphate + beta-D-fructose 6-phosphate</text>
        <dbReference type="Rhea" id="RHEA:17053"/>
        <dbReference type="ChEBI" id="CHEBI:16897"/>
        <dbReference type="ChEBI" id="CHEBI:57483"/>
        <dbReference type="ChEBI" id="CHEBI:57634"/>
        <dbReference type="ChEBI" id="CHEBI:59776"/>
        <dbReference type="EC" id="2.2.1.2"/>
    </reaction>
</comment>
<comment type="caution">
    <text evidence="13">The sequence shown here is derived from an EMBL/GenBank/DDBJ whole genome shotgun (WGS) entry which is preliminary data.</text>
</comment>
<dbReference type="NCBIfam" id="TIGR00876">
    <property type="entry name" value="tal_mycobact"/>
    <property type="match status" value="1"/>
</dbReference>
<feature type="region of interest" description="Disordered" evidence="12">
    <location>
        <begin position="301"/>
        <end position="320"/>
    </location>
</feature>
<dbReference type="PANTHER" id="PTHR10683">
    <property type="entry name" value="TRANSALDOLASE"/>
    <property type="match status" value="1"/>
</dbReference>
<keyword evidence="9 11" id="KW-0704">Schiff base</keyword>
<name>A0A4V3URL3_9GAMM</name>
<dbReference type="RefSeq" id="WP_133880338.1">
    <property type="nucleotide sequence ID" value="NZ_MWIN01000012.1"/>
</dbReference>
<keyword evidence="6 11" id="KW-0963">Cytoplasm</keyword>
<gene>
    <name evidence="11" type="primary">tal</name>
    <name evidence="13" type="ORF">DFR24_1159</name>
</gene>
<keyword evidence="7 11" id="KW-0808">Transferase</keyword>
<comment type="pathway">
    <text evidence="3 11">Carbohydrate degradation; pentose phosphate pathway; D-glyceraldehyde 3-phosphate and beta-D-fructose 6-phosphate from D-ribose 5-phosphate and D-xylulose 5-phosphate (non-oxidative stage): step 2/3.</text>
</comment>
<comment type="similarity">
    <text evidence="4 11">Belongs to the transaldolase family. Type 2 subfamily.</text>
</comment>
<dbReference type="GO" id="GO:0006098">
    <property type="term" value="P:pentose-phosphate shunt"/>
    <property type="evidence" value="ECO:0007669"/>
    <property type="project" value="UniProtKB-UniRule"/>
</dbReference>
<evidence type="ECO:0000313" key="14">
    <source>
        <dbReference type="Proteomes" id="UP000295341"/>
    </source>
</evidence>
<evidence type="ECO:0000256" key="5">
    <source>
        <dbReference type="ARBA" id="ARBA00013151"/>
    </source>
</evidence>
<dbReference type="GO" id="GO:0005737">
    <property type="term" value="C:cytoplasm"/>
    <property type="evidence" value="ECO:0007669"/>
    <property type="project" value="UniProtKB-SubCell"/>
</dbReference>
<reference evidence="13 14" key="1">
    <citation type="submission" date="2019-03" db="EMBL/GenBank/DDBJ databases">
        <title>Genomic Encyclopedia of Type Strains, Phase IV (KMG-IV): sequencing the most valuable type-strain genomes for metagenomic binning, comparative biology and taxonomic classification.</title>
        <authorList>
            <person name="Goeker M."/>
        </authorList>
    </citation>
    <scope>NUCLEOTIDE SEQUENCE [LARGE SCALE GENOMIC DNA]</scope>
    <source>
        <strain evidence="13 14">DSM 26377</strain>
    </source>
</reference>
<dbReference type="InterPro" id="IPR018225">
    <property type="entry name" value="Transaldolase_AS"/>
</dbReference>
<sequence length="378" mass="41140">MSDRLKQLGNAGQAVWLDFVSRDFLNRKELQELVTADGLTGVTSNPSIFEKAMGYGSDYDGSLRRLLAEGHTETVDLYEHLAVEDIRNACDVLRPVYDRLDARDGYVSLEVSPYLAFDTEGSLAEARRLWAMVDRPNLMIKIPGTDAGTPAIRQLIAEGINVNITLLFSRQAYLAVAEAYLAGLEQRVKAGQDVSRLASVASFFVSRIDSKIDAKIEARLKAGAGADEAALRGLLGKVAIANAKLAYQDYEQLIAGARWKALAAKGARVQRLLWASTGTKNPAYPDTLYVDTLIGRDTVNTMPPKTMDAARDHGTVKPDTIRDDVEGARTVLSEAQRLNLDLDGVTTELVTEGAKQFTDAADMLLSAVSKKRDAFLAG</sequence>
<accession>A0A4V3URL3</accession>
<comment type="subcellular location">
    <subcellularLocation>
        <location evidence="2 11">Cytoplasm</location>
    </subcellularLocation>
</comment>
<protein>
    <recommendedName>
        <fullName evidence="5 11">Transaldolase</fullName>
        <ecNumber evidence="5 11">2.2.1.2</ecNumber>
    </recommendedName>
</protein>
<dbReference type="PROSITE" id="PS01054">
    <property type="entry name" value="TRANSALDOLASE_1"/>
    <property type="match status" value="1"/>
</dbReference>
<dbReference type="InterPro" id="IPR001585">
    <property type="entry name" value="TAL/FSA"/>
</dbReference>
<dbReference type="GO" id="GO:0005975">
    <property type="term" value="P:carbohydrate metabolic process"/>
    <property type="evidence" value="ECO:0007669"/>
    <property type="project" value="InterPro"/>
</dbReference>
<evidence type="ECO:0000256" key="12">
    <source>
        <dbReference type="SAM" id="MobiDB-lite"/>
    </source>
</evidence>
<dbReference type="UniPathway" id="UPA00115">
    <property type="reaction ID" value="UER00414"/>
</dbReference>
<evidence type="ECO:0000256" key="6">
    <source>
        <dbReference type="ARBA" id="ARBA00022490"/>
    </source>
</evidence>
<dbReference type="Pfam" id="PF00923">
    <property type="entry name" value="TAL_FSA"/>
    <property type="match status" value="1"/>
</dbReference>
<evidence type="ECO:0000256" key="9">
    <source>
        <dbReference type="ARBA" id="ARBA00023270"/>
    </source>
</evidence>
<dbReference type="PIRSF" id="PIRSF036915">
    <property type="entry name" value="Trnald_Bac_Plnt"/>
    <property type="match status" value="1"/>
</dbReference>
<evidence type="ECO:0000256" key="11">
    <source>
        <dbReference type="HAMAP-Rule" id="MF_00493"/>
    </source>
</evidence>